<keyword evidence="2" id="KW-1185">Reference proteome</keyword>
<evidence type="ECO:0000313" key="2">
    <source>
        <dbReference type="Proteomes" id="UP001055811"/>
    </source>
</evidence>
<sequence length="109" mass="12753">MSTRSLEVLDFKGVQEGVVSRTVGRDGVVRMKILVKRHQLEQILQQVVQKNNNMGNHIKIRPVSKSLERRLKDIKRIQIQRSKQVKRNCRGYNWRPALQSIPESRVLII</sequence>
<evidence type="ECO:0000313" key="1">
    <source>
        <dbReference type="EMBL" id="KAI3765685.1"/>
    </source>
</evidence>
<comment type="caution">
    <text evidence="1">The sequence shown here is derived from an EMBL/GenBank/DDBJ whole genome shotgun (WGS) entry which is preliminary data.</text>
</comment>
<proteinExistence type="predicted"/>
<dbReference type="EMBL" id="CM042011">
    <property type="protein sequence ID" value="KAI3765685.1"/>
    <property type="molecule type" value="Genomic_DNA"/>
</dbReference>
<accession>A0ACB9F412</accession>
<protein>
    <submittedName>
        <fullName evidence="1">Uncharacterized protein</fullName>
    </submittedName>
</protein>
<reference evidence="2" key="1">
    <citation type="journal article" date="2022" name="Mol. Ecol. Resour.">
        <title>The genomes of chicory, endive, great burdock and yacon provide insights into Asteraceae palaeo-polyploidization history and plant inulin production.</title>
        <authorList>
            <person name="Fan W."/>
            <person name="Wang S."/>
            <person name="Wang H."/>
            <person name="Wang A."/>
            <person name="Jiang F."/>
            <person name="Liu H."/>
            <person name="Zhao H."/>
            <person name="Xu D."/>
            <person name="Zhang Y."/>
        </authorList>
    </citation>
    <scope>NUCLEOTIDE SEQUENCE [LARGE SCALE GENOMIC DNA]</scope>
    <source>
        <strain evidence="2">cv. Punajuju</strain>
    </source>
</reference>
<gene>
    <name evidence="1" type="ORF">L2E82_15727</name>
</gene>
<dbReference type="Proteomes" id="UP001055811">
    <property type="component" value="Linkage Group LG03"/>
</dbReference>
<organism evidence="1 2">
    <name type="scientific">Cichorium intybus</name>
    <name type="common">Chicory</name>
    <dbReference type="NCBI Taxonomy" id="13427"/>
    <lineage>
        <taxon>Eukaryota</taxon>
        <taxon>Viridiplantae</taxon>
        <taxon>Streptophyta</taxon>
        <taxon>Embryophyta</taxon>
        <taxon>Tracheophyta</taxon>
        <taxon>Spermatophyta</taxon>
        <taxon>Magnoliopsida</taxon>
        <taxon>eudicotyledons</taxon>
        <taxon>Gunneridae</taxon>
        <taxon>Pentapetalae</taxon>
        <taxon>asterids</taxon>
        <taxon>campanulids</taxon>
        <taxon>Asterales</taxon>
        <taxon>Asteraceae</taxon>
        <taxon>Cichorioideae</taxon>
        <taxon>Cichorieae</taxon>
        <taxon>Cichoriinae</taxon>
        <taxon>Cichorium</taxon>
    </lineage>
</organism>
<name>A0ACB9F412_CICIN</name>
<reference evidence="1 2" key="2">
    <citation type="journal article" date="2022" name="Mol. Ecol. Resour.">
        <title>The genomes of chicory, endive, great burdock and yacon provide insights into Asteraceae paleo-polyploidization history and plant inulin production.</title>
        <authorList>
            <person name="Fan W."/>
            <person name="Wang S."/>
            <person name="Wang H."/>
            <person name="Wang A."/>
            <person name="Jiang F."/>
            <person name="Liu H."/>
            <person name="Zhao H."/>
            <person name="Xu D."/>
            <person name="Zhang Y."/>
        </authorList>
    </citation>
    <scope>NUCLEOTIDE SEQUENCE [LARGE SCALE GENOMIC DNA]</scope>
    <source>
        <strain evidence="2">cv. Punajuju</strain>
        <tissue evidence="1">Leaves</tissue>
    </source>
</reference>